<keyword evidence="1" id="KW-0472">Membrane</keyword>
<evidence type="ECO:0000256" key="1">
    <source>
        <dbReference type="SAM" id="Phobius"/>
    </source>
</evidence>
<dbReference type="Proteomes" id="UP000006727">
    <property type="component" value="Chromosome 24"/>
</dbReference>
<reference evidence="2" key="3">
    <citation type="submission" date="2020-12" db="UniProtKB">
        <authorList>
            <consortium name="EnsemblPlants"/>
        </authorList>
    </citation>
    <scope>IDENTIFICATION</scope>
</reference>
<dbReference type="Gramene" id="Pp3c24_14670V3.2">
    <property type="protein sequence ID" value="Pp3c24_14670V3.2"/>
    <property type="gene ID" value="Pp3c24_14670"/>
</dbReference>
<accession>A0A7I4CJY5</accession>
<keyword evidence="3" id="KW-1185">Reference proteome</keyword>
<dbReference type="EMBL" id="ABEU02000024">
    <property type="status" value="NOT_ANNOTATED_CDS"/>
    <property type="molecule type" value="Genomic_DNA"/>
</dbReference>
<keyword evidence="1" id="KW-0812">Transmembrane</keyword>
<sequence length="190" mass="21333">MGTPEDARRRRRWRLICGEVVAMVIVVVVIVIEARNMTHSISRPSRRIITGSKSAGWWGFSTQSATISARSRFAHERDGRGNERARARIMFSQVGPCCCPQLNHPSIREDATCHYAETPTPTSLPSLEINQLREAKADSLSMMCIEHFTIFLLCHGFLVPFYVSCCTHWIGCWGLNLADAVILVECTPRA</sequence>
<reference evidence="2 3" key="1">
    <citation type="journal article" date="2008" name="Science">
        <title>The Physcomitrella genome reveals evolutionary insights into the conquest of land by plants.</title>
        <authorList>
            <person name="Rensing S."/>
            <person name="Lang D."/>
            <person name="Zimmer A."/>
            <person name="Terry A."/>
            <person name="Salamov A."/>
            <person name="Shapiro H."/>
            <person name="Nishiyama T."/>
            <person name="Perroud P.-F."/>
            <person name="Lindquist E."/>
            <person name="Kamisugi Y."/>
            <person name="Tanahashi T."/>
            <person name="Sakakibara K."/>
            <person name="Fujita T."/>
            <person name="Oishi K."/>
            <person name="Shin-I T."/>
            <person name="Kuroki Y."/>
            <person name="Toyoda A."/>
            <person name="Suzuki Y."/>
            <person name="Hashimoto A."/>
            <person name="Yamaguchi K."/>
            <person name="Sugano A."/>
            <person name="Kohara Y."/>
            <person name="Fujiyama A."/>
            <person name="Anterola A."/>
            <person name="Aoki S."/>
            <person name="Ashton N."/>
            <person name="Barbazuk W.B."/>
            <person name="Barker E."/>
            <person name="Bennetzen J."/>
            <person name="Bezanilla M."/>
            <person name="Blankenship R."/>
            <person name="Cho S.H."/>
            <person name="Dutcher S."/>
            <person name="Estelle M."/>
            <person name="Fawcett J.A."/>
            <person name="Gundlach H."/>
            <person name="Hanada K."/>
            <person name="Heyl A."/>
            <person name="Hicks K.A."/>
            <person name="Hugh J."/>
            <person name="Lohr M."/>
            <person name="Mayer K."/>
            <person name="Melkozernov A."/>
            <person name="Murata T."/>
            <person name="Nelson D."/>
            <person name="Pils B."/>
            <person name="Prigge M."/>
            <person name="Reiss B."/>
            <person name="Renner T."/>
            <person name="Rombauts S."/>
            <person name="Rushton P."/>
            <person name="Sanderfoot A."/>
            <person name="Schween G."/>
            <person name="Shiu S.-H."/>
            <person name="Stueber K."/>
            <person name="Theodoulou F.L."/>
            <person name="Tu H."/>
            <person name="Van de Peer Y."/>
            <person name="Verrier P.J."/>
            <person name="Waters E."/>
            <person name="Wood A."/>
            <person name="Yang L."/>
            <person name="Cove D."/>
            <person name="Cuming A."/>
            <person name="Hasebe M."/>
            <person name="Lucas S."/>
            <person name="Mishler D.B."/>
            <person name="Reski R."/>
            <person name="Grigoriev I."/>
            <person name="Quatrano R.S."/>
            <person name="Boore J.L."/>
        </authorList>
    </citation>
    <scope>NUCLEOTIDE SEQUENCE [LARGE SCALE GENOMIC DNA]</scope>
    <source>
        <strain evidence="2 3">cv. Gransden 2004</strain>
    </source>
</reference>
<name>A0A7I4CJY5_PHYPA</name>
<organism evidence="2 3">
    <name type="scientific">Physcomitrium patens</name>
    <name type="common">Spreading-leaved earth moss</name>
    <name type="synonym">Physcomitrella patens</name>
    <dbReference type="NCBI Taxonomy" id="3218"/>
    <lineage>
        <taxon>Eukaryota</taxon>
        <taxon>Viridiplantae</taxon>
        <taxon>Streptophyta</taxon>
        <taxon>Embryophyta</taxon>
        <taxon>Bryophyta</taxon>
        <taxon>Bryophytina</taxon>
        <taxon>Bryopsida</taxon>
        <taxon>Funariidae</taxon>
        <taxon>Funariales</taxon>
        <taxon>Funariaceae</taxon>
        <taxon>Physcomitrium</taxon>
    </lineage>
</organism>
<keyword evidence="1" id="KW-1133">Transmembrane helix</keyword>
<evidence type="ECO:0000313" key="2">
    <source>
        <dbReference type="EnsemblPlants" id="Pp3c24_14670V3.2"/>
    </source>
</evidence>
<reference evidence="2 3" key="2">
    <citation type="journal article" date="2018" name="Plant J.">
        <title>The Physcomitrella patens chromosome-scale assembly reveals moss genome structure and evolution.</title>
        <authorList>
            <person name="Lang D."/>
            <person name="Ullrich K.K."/>
            <person name="Murat F."/>
            <person name="Fuchs J."/>
            <person name="Jenkins J."/>
            <person name="Haas F.B."/>
            <person name="Piednoel M."/>
            <person name="Gundlach H."/>
            <person name="Van Bel M."/>
            <person name="Meyberg R."/>
            <person name="Vives C."/>
            <person name="Morata J."/>
            <person name="Symeonidi A."/>
            <person name="Hiss M."/>
            <person name="Muchero W."/>
            <person name="Kamisugi Y."/>
            <person name="Saleh O."/>
            <person name="Blanc G."/>
            <person name="Decker E.L."/>
            <person name="van Gessel N."/>
            <person name="Grimwood J."/>
            <person name="Hayes R.D."/>
            <person name="Graham S.W."/>
            <person name="Gunter L.E."/>
            <person name="McDaniel S.F."/>
            <person name="Hoernstein S.N.W."/>
            <person name="Larsson A."/>
            <person name="Li F.W."/>
            <person name="Perroud P.F."/>
            <person name="Phillips J."/>
            <person name="Ranjan P."/>
            <person name="Rokshar D.S."/>
            <person name="Rothfels C.J."/>
            <person name="Schneider L."/>
            <person name="Shu S."/>
            <person name="Stevenson D.W."/>
            <person name="Thummler F."/>
            <person name="Tillich M."/>
            <person name="Villarreal Aguilar J.C."/>
            <person name="Widiez T."/>
            <person name="Wong G.K."/>
            <person name="Wymore A."/>
            <person name="Zhang Y."/>
            <person name="Zimmer A.D."/>
            <person name="Quatrano R.S."/>
            <person name="Mayer K.F.X."/>
            <person name="Goodstein D."/>
            <person name="Casacuberta J.M."/>
            <person name="Vandepoele K."/>
            <person name="Reski R."/>
            <person name="Cuming A.C."/>
            <person name="Tuskan G.A."/>
            <person name="Maumus F."/>
            <person name="Salse J."/>
            <person name="Schmutz J."/>
            <person name="Rensing S.A."/>
        </authorList>
    </citation>
    <scope>NUCLEOTIDE SEQUENCE [LARGE SCALE GENOMIC DNA]</scope>
    <source>
        <strain evidence="2 3">cv. Gransden 2004</strain>
    </source>
</reference>
<feature type="transmembrane region" description="Helical" evidence="1">
    <location>
        <begin position="12"/>
        <end position="32"/>
    </location>
</feature>
<evidence type="ECO:0000313" key="3">
    <source>
        <dbReference type="Proteomes" id="UP000006727"/>
    </source>
</evidence>
<dbReference type="EnsemblPlants" id="Pp3c24_14670V3.4">
    <property type="protein sequence ID" value="Pp3c24_14670V3.4"/>
    <property type="gene ID" value="Pp3c24_14670"/>
</dbReference>
<dbReference type="Gramene" id="Pp3c24_14670V3.4">
    <property type="protein sequence ID" value="Pp3c24_14670V3.4"/>
    <property type="gene ID" value="Pp3c24_14670"/>
</dbReference>
<dbReference type="EnsemblPlants" id="Pp3c24_14670V3.2">
    <property type="protein sequence ID" value="Pp3c24_14670V3.2"/>
    <property type="gene ID" value="Pp3c24_14670"/>
</dbReference>
<dbReference type="InParanoid" id="A0A7I4CJY5"/>
<protein>
    <submittedName>
        <fullName evidence="2">Uncharacterized protein</fullName>
    </submittedName>
</protein>
<proteinExistence type="predicted"/>
<dbReference type="Gramene" id="Pp3c24_14670V3.3">
    <property type="protein sequence ID" value="Pp3c24_14670V3.3"/>
    <property type="gene ID" value="Pp3c24_14670"/>
</dbReference>
<dbReference type="EnsemblPlants" id="Pp3c24_14670V3.3">
    <property type="protein sequence ID" value="Pp3c24_14670V3.3"/>
    <property type="gene ID" value="Pp3c24_14670"/>
</dbReference>
<dbReference type="AlphaFoldDB" id="A0A7I4CJY5"/>